<evidence type="ECO:0000256" key="3">
    <source>
        <dbReference type="ARBA" id="ARBA00022692"/>
    </source>
</evidence>
<comment type="subcellular location">
    <subcellularLocation>
        <location evidence="1">Membrane</location>
        <topology evidence="1">Multi-pass membrane protein</topology>
    </subcellularLocation>
</comment>
<dbReference type="PANTHER" id="PTHR13317">
    <property type="entry name" value="TRANSMEMBRANE ANTERIOR POSTERIOR TRANSFORMATION PROTEIN 1 HOMOLOG"/>
    <property type="match status" value="1"/>
</dbReference>
<sequence length="956" mass="99250">MSSDLQLYMLSMCPDTEGNLCADDDARSSSLGSHEATTDAEEPEPILPDTQQPMRPPLPPKLQLSSTDLLCRSSAPVIGCGATNTLDETLPDLVSHANGNSHLATSIVPRRSEDMQASRLSKSLSTAYLLTASSSQIPDAASSNSDGGVPVGAALPTVPTTHDLPALHVCATTQNQVAPSPVSTPHGLSPPGPTASIVVTAAATISTTTTVGGVMPAGITTPGSVGAQVPGSQHGAGGGGGVGLCTASTGATPLPPYTPTRHAMSHSLGTGEDQLQTLAAYVAAETHPAEKTPTADVVWGQTERERVYNFLLYVPYQLERLILFGSLLLMDSFLGVFTLLPLRCVLALVQLTRGRVATFMPGWMQRPYDTASSSAVTEGPSDTGIPVPGTDRRNPGSSWASSSRAASFSEPPVGTTSFRATTSINGGIAAAAAAAVAAVADGKTLGTPHMPRLSGSQVYDMVCLAILFVATAALRAVRPGAIYYWLKDITSEFLKMSVLSTAFDMLDKILSNFGNDVLEALSGTCTQWLAGKKRLWQLASDALVAGFIVTLHALTLMCQALIVAVALNSSRNGLVALLIANNFVEIKSTVFKKWDSTRIWALVCADAVERFHLLVVLSFVVVEEMDSAASWSPPHDYLRVCGLMVAAEVVIDIIKHAVLGKFNEVRPGLYREFHQDLCAKALAAQSHSAPRLLNFHHLAPAALSMRIMVTLFWLRVETRAQLWPRLLIVGALYGILCGVKLLFGYCIKVLAHYHSRYYNRKYGTKAYGARPVPVSRMAGVSAAIGHTVVPPTPVGGLACGPVISAPMPQYVAPVPPSPLGFTGTAHNGLSTSTTIPYQAISPAPAVAAAAAVATASLHTSGPGPSGDSNSQPLGEMPEVTAPGHGGSRGYAPLSLLGPTPRRLSGPAVGLGPAATSLVQGIAGGSGLAHTSSSLAPLSGLGAGAGTGTGLGHAKID</sequence>
<feature type="transmembrane region" description="Helical" evidence="7">
    <location>
        <begin position="695"/>
        <end position="714"/>
    </location>
</feature>
<keyword evidence="5 7" id="KW-0472">Membrane</keyword>
<evidence type="ECO:0000256" key="1">
    <source>
        <dbReference type="ARBA" id="ARBA00004141"/>
    </source>
</evidence>
<organism evidence="8 9">
    <name type="scientific">Volvox africanus</name>
    <dbReference type="NCBI Taxonomy" id="51714"/>
    <lineage>
        <taxon>Eukaryota</taxon>
        <taxon>Viridiplantae</taxon>
        <taxon>Chlorophyta</taxon>
        <taxon>core chlorophytes</taxon>
        <taxon>Chlorophyceae</taxon>
        <taxon>CS clade</taxon>
        <taxon>Chlamydomonadales</taxon>
        <taxon>Volvocaceae</taxon>
        <taxon>Volvox</taxon>
    </lineage>
</organism>
<reference evidence="8 9" key="1">
    <citation type="journal article" date="2023" name="IScience">
        <title>Expanded male sex-determining region conserved during the evolution of homothallism in the green alga Volvox.</title>
        <authorList>
            <person name="Yamamoto K."/>
            <person name="Matsuzaki R."/>
            <person name="Mahakham W."/>
            <person name="Heman W."/>
            <person name="Sekimoto H."/>
            <person name="Kawachi M."/>
            <person name="Minakuchi Y."/>
            <person name="Toyoda A."/>
            <person name="Nozaki H."/>
        </authorList>
    </citation>
    <scope>NUCLEOTIDE SEQUENCE [LARGE SCALE GENOMIC DNA]</scope>
    <source>
        <strain evidence="8 9">NIES-4468</strain>
    </source>
</reference>
<dbReference type="Pfam" id="PF05346">
    <property type="entry name" value="DUF747"/>
    <property type="match status" value="1"/>
</dbReference>
<evidence type="ECO:0000256" key="7">
    <source>
        <dbReference type="SAM" id="Phobius"/>
    </source>
</evidence>
<dbReference type="PANTHER" id="PTHR13317:SF4">
    <property type="entry name" value="TRANSMEMBRANE ANTERIOR POSTERIOR TRANSFORMATION PROTEIN 1 HOMOLOG"/>
    <property type="match status" value="1"/>
</dbReference>
<feature type="region of interest" description="Disordered" evidence="6">
    <location>
        <begin position="370"/>
        <end position="414"/>
    </location>
</feature>
<evidence type="ECO:0000256" key="4">
    <source>
        <dbReference type="ARBA" id="ARBA00022989"/>
    </source>
</evidence>
<gene>
    <name evidence="8" type="ORF">VaNZ11_007302</name>
</gene>
<keyword evidence="4 7" id="KW-1133">Transmembrane helix</keyword>
<evidence type="ECO:0000313" key="8">
    <source>
        <dbReference type="EMBL" id="GLI64125.1"/>
    </source>
</evidence>
<feature type="region of interest" description="Disordered" evidence="6">
    <location>
        <begin position="21"/>
        <end position="61"/>
    </location>
</feature>
<feature type="compositionally biased region" description="Low complexity" evidence="6">
    <location>
        <begin position="397"/>
        <end position="409"/>
    </location>
</feature>
<keyword evidence="9" id="KW-1185">Reference proteome</keyword>
<evidence type="ECO:0000313" key="9">
    <source>
        <dbReference type="Proteomes" id="UP001165090"/>
    </source>
</evidence>
<name>A0ABQ5S2J4_9CHLO</name>
<evidence type="ECO:0000256" key="2">
    <source>
        <dbReference type="ARBA" id="ARBA00008803"/>
    </source>
</evidence>
<feature type="transmembrane region" description="Helical" evidence="7">
    <location>
        <begin position="726"/>
        <end position="751"/>
    </location>
</feature>
<feature type="region of interest" description="Disordered" evidence="6">
    <location>
        <begin position="857"/>
        <end position="898"/>
    </location>
</feature>
<protein>
    <submittedName>
        <fullName evidence="8">Uncharacterized protein</fullName>
    </submittedName>
</protein>
<feature type="transmembrane region" description="Helical" evidence="7">
    <location>
        <begin position="542"/>
        <end position="567"/>
    </location>
</feature>
<evidence type="ECO:0000256" key="5">
    <source>
        <dbReference type="ARBA" id="ARBA00023136"/>
    </source>
</evidence>
<feature type="transmembrane region" description="Helical" evidence="7">
    <location>
        <begin position="458"/>
        <end position="477"/>
    </location>
</feature>
<feature type="transmembrane region" description="Helical" evidence="7">
    <location>
        <begin position="321"/>
        <end position="346"/>
    </location>
</feature>
<accession>A0ABQ5S2J4</accession>
<comment type="caution">
    <text evidence="8">The sequence shown here is derived from an EMBL/GenBank/DDBJ whole genome shotgun (WGS) entry which is preliminary data.</text>
</comment>
<proteinExistence type="inferred from homology"/>
<evidence type="ECO:0000256" key="6">
    <source>
        <dbReference type="SAM" id="MobiDB-lite"/>
    </source>
</evidence>
<comment type="similarity">
    <text evidence="2">Belongs to the TAPT1 family.</text>
</comment>
<dbReference type="Proteomes" id="UP001165090">
    <property type="component" value="Unassembled WGS sequence"/>
</dbReference>
<keyword evidence="3 7" id="KW-0812">Transmembrane</keyword>
<dbReference type="InterPro" id="IPR008010">
    <property type="entry name" value="Tatp1"/>
</dbReference>
<dbReference type="EMBL" id="BSDZ01000017">
    <property type="protein sequence ID" value="GLI64125.1"/>
    <property type="molecule type" value="Genomic_DNA"/>
</dbReference>